<comment type="caution">
    <text evidence="2">The sequence shown here is derived from an EMBL/GenBank/DDBJ whole genome shotgun (WGS) entry which is preliminary data.</text>
</comment>
<dbReference type="PANTHER" id="PTHR34810">
    <property type="entry name" value="DNA-BINDING PROTEIN BIN4"/>
    <property type="match status" value="1"/>
</dbReference>
<organism evidence="2 3">
    <name type="scientific">Salix dunnii</name>
    <dbReference type="NCBI Taxonomy" id="1413687"/>
    <lineage>
        <taxon>Eukaryota</taxon>
        <taxon>Viridiplantae</taxon>
        <taxon>Streptophyta</taxon>
        <taxon>Embryophyta</taxon>
        <taxon>Tracheophyta</taxon>
        <taxon>Spermatophyta</taxon>
        <taxon>Magnoliopsida</taxon>
        <taxon>eudicotyledons</taxon>
        <taxon>Gunneridae</taxon>
        <taxon>Pentapetalae</taxon>
        <taxon>rosids</taxon>
        <taxon>fabids</taxon>
        <taxon>Malpighiales</taxon>
        <taxon>Salicaceae</taxon>
        <taxon>Saliceae</taxon>
        <taxon>Salix</taxon>
    </lineage>
</organism>
<dbReference type="GO" id="GO:0009330">
    <property type="term" value="C:DNA topoisomerase type II (double strand cut, ATP-hydrolyzing) complex"/>
    <property type="evidence" value="ECO:0007669"/>
    <property type="project" value="InterPro"/>
</dbReference>
<dbReference type="AlphaFoldDB" id="A0A835JBT7"/>
<dbReference type="PANTHER" id="PTHR34810:SF1">
    <property type="entry name" value="DNA-BINDING PROTEIN BIN4"/>
    <property type="match status" value="1"/>
</dbReference>
<dbReference type="GO" id="GO:0042023">
    <property type="term" value="P:DNA endoreduplication"/>
    <property type="evidence" value="ECO:0007669"/>
    <property type="project" value="InterPro"/>
</dbReference>
<name>A0A835JBT7_9ROSI</name>
<dbReference type="OrthoDB" id="549068at2759"/>
<reference evidence="2 3" key="1">
    <citation type="submission" date="2020-10" db="EMBL/GenBank/DDBJ databases">
        <title>Plant Genome Project.</title>
        <authorList>
            <person name="Zhang R.-G."/>
        </authorList>
    </citation>
    <scope>NUCLEOTIDE SEQUENCE [LARGE SCALE GENOMIC DNA]</scope>
    <source>
        <strain evidence="2">FAFU-HL-1</strain>
        <tissue evidence="2">Leaf</tissue>
    </source>
</reference>
<keyword evidence="3" id="KW-1185">Reference proteome</keyword>
<dbReference type="EMBL" id="JADGMS010000015">
    <property type="protein sequence ID" value="KAF9667228.1"/>
    <property type="molecule type" value="Genomic_DNA"/>
</dbReference>
<protein>
    <submittedName>
        <fullName evidence="2">Uncharacterized protein</fullName>
    </submittedName>
</protein>
<sequence>MSNSSSQDSPEWLPSFQTSILALSSDSAASSPKASPSRGDTIDSPSSDEDNHLVATTSTDSPLNKISKAKGGAKKRKVIRSLGVSFRHCFLDYVPPCLIMDLLLIWWALVEREGESIDLSGDMGAVGRLVILYTSSGNSEMHPGLKGTLEGFSFFSEDETDKITKATAHLTDQNEDVEEPSNGKKPFFCLASQYIHLCFFMKVWMQGVARKKGKTAVGKPRPVKKVRKKIQLSEKANTKYKRLALHIFT</sequence>
<gene>
    <name evidence="2" type="ORF">SADUNF_Sadunf15G0000700</name>
</gene>
<feature type="compositionally biased region" description="Polar residues" evidence="1">
    <location>
        <begin position="54"/>
        <end position="64"/>
    </location>
</feature>
<dbReference type="GO" id="GO:0003690">
    <property type="term" value="F:double-stranded DNA binding"/>
    <property type="evidence" value="ECO:0007669"/>
    <property type="project" value="InterPro"/>
</dbReference>
<dbReference type="GO" id="GO:0051276">
    <property type="term" value="P:chromosome organization"/>
    <property type="evidence" value="ECO:0007669"/>
    <property type="project" value="TreeGrafter"/>
</dbReference>
<evidence type="ECO:0000313" key="2">
    <source>
        <dbReference type="EMBL" id="KAF9667228.1"/>
    </source>
</evidence>
<dbReference type="InterPro" id="IPR033246">
    <property type="entry name" value="BIN4"/>
</dbReference>
<evidence type="ECO:0000313" key="3">
    <source>
        <dbReference type="Proteomes" id="UP000657918"/>
    </source>
</evidence>
<feature type="region of interest" description="Disordered" evidence="1">
    <location>
        <begin position="24"/>
        <end position="69"/>
    </location>
</feature>
<evidence type="ECO:0000256" key="1">
    <source>
        <dbReference type="SAM" id="MobiDB-lite"/>
    </source>
</evidence>
<dbReference type="GO" id="GO:0005634">
    <property type="term" value="C:nucleus"/>
    <property type="evidence" value="ECO:0007669"/>
    <property type="project" value="TreeGrafter"/>
</dbReference>
<proteinExistence type="predicted"/>
<accession>A0A835JBT7</accession>
<dbReference type="Proteomes" id="UP000657918">
    <property type="component" value="Unassembled WGS sequence"/>
</dbReference>
<feature type="compositionally biased region" description="Low complexity" evidence="1">
    <location>
        <begin position="24"/>
        <end position="37"/>
    </location>
</feature>